<organism evidence="2 3">
    <name type="scientific">Desulfobacter postgatei</name>
    <dbReference type="NCBI Taxonomy" id="2293"/>
    <lineage>
        <taxon>Bacteria</taxon>
        <taxon>Pseudomonadati</taxon>
        <taxon>Thermodesulfobacteriota</taxon>
        <taxon>Desulfobacteria</taxon>
        <taxon>Desulfobacterales</taxon>
        <taxon>Desulfobacteraceae</taxon>
        <taxon>Desulfobacter</taxon>
    </lineage>
</organism>
<dbReference type="Proteomes" id="UP000231203">
    <property type="component" value="Unassembled WGS sequence"/>
</dbReference>
<dbReference type="EMBL" id="PDTI01000037">
    <property type="protein sequence ID" value="PIE62599.1"/>
    <property type="molecule type" value="Genomic_DNA"/>
</dbReference>
<dbReference type="Gene3D" id="1.10.150.650">
    <property type="match status" value="1"/>
</dbReference>
<accession>A0A2G6MSL1</accession>
<dbReference type="PANTHER" id="PTHR42924">
    <property type="entry name" value="EXONUCLEASE"/>
    <property type="match status" value="1"/>
</dbReference>
<evidence type="ECO:0000259" key="1">
    <source>
        <dbReference type="SMART" id="SM00481"/>
    </source>
</evidence>
<name>A0A2G6MSL1_9BACT</name>
<evidence type="ECO:0000313" key="2">
    <source>
        <dbReference type="EMBL" id="PIE62599.1"/>
    </source>
</evidence>
<gene>
    <name evidence="2" type="ORF">CSA25_04430</name>
</gene>
<sequence>MAHMFADLHNHTTASDGDFSPGGLVARAAGMGIKVLGVTDHDTLDGLEPALAAGKTKGVEILPGVEVSVRFKREFFTGTLHVLTYFSRVLLKDPGFVTRFKTLLAQGRGQGLVKARIEKINEVFGPDGESPLLSRDLAYEDIAVYSDNASRRHFAMALDEKLGISDKDTINRIIGNDSPAYLPSGVDLEQVKGFIKTEPVVAVLAHPAAGSFPGKGHYKEVLPPVETVARLLPEFLDAGVKGLEVHYPGHAPEHKTLLLDWAQKYDLLVTGGSDCHDNANRPLGVTGADEQECKRLRQKILCAEKKSR</sequence>
<evidence type="ECO:0000313" key="3">
    <source>
        <dbReference type="Proteomes" id="UP000231203"/>
    </source>
</evidence>
<dbReference type="GO" id="GO:0035312">
    <property type="term" value="F:5'-3' DNA exonuclease activity"/>
    <property type="evidence" value="ECO:0007669"/>
    <property type="project" value="TreeGrafter"/>
</dbReference>
<dbReference type="Pfam" id="PF02811">
    <property type="entry name" value="PHP"/>
    <property type="match status" value="1"/>
</dbReference>
<proteinExistence type="predicted"/>
<dbReference type="CDD" id="cd07438">
    <property type="entry name" value="PHP_HisPPase_AMP"/>
    <property type="match status" value="1"/>
</dbReference>
<dbReference type="AlphaFoldDB" id="A0A2G6MSL1"/>
<dbReference type="InterPro" id="IPR004013">
    <property type="entry name" value="PHP_dom"/>
</dbReference>
<comment type="caution">
    <text evidence="2">The sequence shown here is derived from an EMBL/GenBank/DDBJ whole genome shotgun (WGS) entry which is preliminary data.</text>
</comment>
<dbReference type="Gene3D" id="3.20.20.140">
    <property type="entry name" value="Metal-dependent hydrolases"/>
    <property type="match status" value="1"/>
</dbReference>
<protein>
    <submittedName>
        <fullName evidence="2">Phosphatase</fullName>
    </submittedName>
</protein>
<dbReference type="InterPro" id="IPR016195">
    <property type="entry name" value="Pol/histidinol_Pase-like"/>
</dbReference>
<reference evidence="2 3" key="1">
    <citation type="submission" date="2017-10" db="EMBL/GenBank/DDBJ databases">
        <title>Novel microbial diversity and functional potential in the marine mammal oral microbiome.</title>
        <authorList>
            <person name="Dudek N.K."/>
            <person name="Sun C.L."/>
            <person name="Burstein D."/>
            <person name="Kantor R.S."/>
            <person name="Aliaga Goltsman D.S."/>
            <person name="Bik E.M."/>
            <person name="Thomas B.C."/>
            <person name="Banfield J.F."/>
            <person name="Relman D.A."/>
        </authorList>
    </citation>
    <scope>NUCLEOTIDE SEQUENCE [LARGE SCALE GENOMIC DNA]</scope>
    <source>
        <strain evidence="2">DOLJORAL78_47_202</strain>
    </source>
</reference>
<dbReference type="GO" id="GO:0004534">
    <property type="term" value="F:5'-3' RNA exonuclease activity"/>
    <property type="evidence" value="ECO:0007669"/>
    <property type="project" value="TreeGrafter"/>
</dbReference>
<dbReference type="PANTHER" id="PTHR42924:SF3">
    <property type="entry name" value="POLYMERASE_HISTIDINOL PHOSPHATASE N-TERMINAL DOMAIN-CONTAINING PROTEIN"/>
    <property type="match status" value="1"/>
</dbReference>
<feature type="domain" description="Polymerase/histidinol phosphatase N-terminal" evidence="1">
    <location>
        <begin position="6"/>
        <end position="71"/>
    </location>
</feature>
<dbReference type="InterPro" id="IPR052018">
    <property type="entry name" value="PHP_domain"/>
</dbReference>
<dbReference type="SMART" id="SM00481">
    <property type="entry name" value="POLIIIAc"/>
    <property type="match status" value="1"/>
</dbReference>
<dbReference type="SUPFAM" id="SSF89550">
    <property type="entry name" value="PHP domain-like"/>
    <property type="match status" value="1"/>
</dbReference>
<dbReference type="InterPro" id="IPR003141">
    <property type="entry name" value="Pol/His_phosphatase_N"/>
</dbReference>